<comment type="subunit">
    <text evidence="2">Component of the large ribosomal subunit.</text>
</comment>
<reference evidence="7" key="2">
    <citation type="submission" date="2015-06" db="UniProtKB">
        <authorList>
            <consortium name="EnsemblMetazoa"/>
        </authorList>
    </citation>
    <scope>IDENTIFICATION</scope>
</reference>
<dbReference type="Gene3D" id="1.10.10.1760">
    <property type="entry name" value="60S ribosomal protein L36"/>
    <property type="match status" value="1"/>
</dbReference>
<name>T1H589_MEGSC</name>
<evidence type="ECO:0000256" key="1">
    <source>
        <dbReference type="ARBA" id="ARBA00006509"/>
    </source>
</evidence>
<dbReference type="AlphaFoldDB" id="T1H589"/>
<dbReference type="InterPro" id="IPR000509">
    <property type="entry name" value="Ribosomal_eL36"/>
</dbReference>
<keyword evidence="4" id="KW-0687">Ribonucleoprotein</keyword>
<comment type="similarity">
    <text evidence="1">Belongs to the eukaryotic ribosomal protein eL36 family.</text>
</comment>
<protein>
    <recommendedName>
        <fullName evidence="5">Large ribosomal subunit protein eL36</fullName>
    </recommendedName>
    <alternativeName>
        <fullName evidence="6">60S ribosomal protein L36</fullName>
    </alternativeName>
</protein>
<dbReference type="EMBL" id="CAQQ02180187">
    <property type="status" value="NOT_ANNOTATED_CDS"/>
    <property type="molecule type" value="Genomic_DNA"/>
</dbReference>
<dbReference type="GO" id="GO:0003735">
    <property type="term" value="F:structural constituent of ribosome"/>
    <property type="evidence" value="ECO:0007669"/>
    <property type="project" value="InterPro"/>
</dbReference>
<keyword evidence="3" id="KW-0689">Ribosomal protein</keyword>
<dbReference type="GO" id="GO:0005840">
    <property type="term" value="C:ribosome"/>
    <property type="evidence" value="ECO:0007669"/>
    <property type="project" value="UniProtKB-KW"/>
</dbReference>
<evidence type="ECO:0000313" key="8">
    <source>
        <dbReference type="Proteomes" id="UP000015102"/>
    </source>
</evidence>
<dbReference type="Pfam" id="PF01158">
    <property type="entry name" value="Ribosomal_L36e"/>
    <property type="match status" value="1"/>
</dbReference>
<evidence type="ECO:0000256" key="2">
    <source>
        <dbReference type="ARBA" id="ARBA00011133"/>
    </source>
</evidence>
<evidence type="ECO:0000256" key="3">
    <source>
        <dbReference type="ARBA" id="ARBA00022980"/>
    </source>
</evidence>
<dbReference type="HOGENOM" id="CLU_2064138_0_0_1"/>
<dbReference type="Proteomes" id="UP000015102">
    <property type="component" value="Unassembled WGS sequence"/>
</dbReference>
<dbReference type="OMA" id="CTMAPRY"/>
<dbReference type="InterPro" id="IPR038097">
    <property type="entry name" value="Ribosomal_eL36_sf"/>
</dbReference>
<dbReference type="GO" id="GO:0006412">
    <property type="term" value="P:translation"/>
    <property type="evidence" value="ECO:0007669"/>
    <property type="project" value="InterPro"/>
</dbReference>
<reference evidence="8" key="1">
    <citation type="submission" date="2013-02" db="EMBL/GenBank/DDBJ databases">
        <authorList>
            <person name="Hughes D."/>
        </authorList>
    </citation>
    <scope>NUCLEOTIDE SEQUENCE</scope>
    <source>
        <strain>Durham</strain>
        <strain evidence="8">NC isolate 2 -- Noor lab</strain>
    </source>
</reference>
<evidence type="ECO:0000256" key="5">
    <source>
        <dbReference type="ARBA" id="ARBA00035226"/>
    </source>
</evidence>
<sequence length="119" mass="13925">MQTEILQICFCQNSDWSELFRFAPKIAVRYELCIGLNKGHKTTKLGNVRYTGDKKAQGLRGYRLKNIQRFQRELVSGVCGHYEKKAFLKLRLRTHILVRRKSEELSNILTQMRKTGHAN</sequence>
<dbReference type="STRING" id="36166.T1H589"/>
<evidence type="ECO:0000313" key="7">
    <source>
        <dbReference type="EnsemblMetazoa" id="MESCA011464-PA"/>
    </source>
</evidence>
<dbReference type="EnsemblMetazoa" id="MESCA011464-RA">
    <property type="protein sequence ID" value="MESCA011464-PA"/>
    <property type="gene ID" value="MESCA011464"/>
</dbReference>
<accession>T1H589</accession>
<evidence type="ECO:0000256" key="4">
    <source>
        <dbReference type="ARBA" id="ARBA00023274"/>
    </source>
</evidence>
<evidence type="ECO:0000256" key="6">
    <source>
        <dbReference type="ARBA" id="ARBA00035331"/>
    </source>
</evidence>
<dbReference type="GO" id="GO:1990904">
    <property type="term" value="C:ribonucleoprotein complex"/>
    <property type="evidence" value="ECO:0007669"/>
    <property type="project" value="UniProtKB-KW"/>
</dbReference>
<organism evidence="7 8">
    <name type="scientific">Megaselia scalaris</name>
    <name type="common">Humpbacked fly</name>
    <name type="synonym">Phora scalaris</name>
    <dbReference type="NCBI Taxonomy" id="36166"/>
    <lineage>
        <taxon>Eukaryota</taxon>
        <taxon>Metazoa</taxon>
        <taxon>Ecdysozoa</taxon>
        <taxon>Arthropoda</taxon>
        <taxon>Hexapoda</taxon>
        <taxon>Insecta</taxon>
        <taxon>Pterygota</taxon>
        <taxon>Neoptera</taxon>
        <taxon>Endopterygota</taxon>
        <taxon>Diptera</taxon>
        <taxon>Brachycera</taxon>
        <taxon>Muscomorpha</taxon>
        <taxon>Platypezoidea</taxon>
        <taxon>Phoridae</taxon>
        <taxon>Megaseliini</taxon>
        <taxon>Megaselia</taxon>
    </lineage>
</organism>
<keyword evidence="8" id="KW-1185">Reference proteome</keyword>
<proteinExistence type="inferred from homology"/>